<dbReference type="PANTHER" id="PTHR33164">
    <property type="entry name" value="TRANSCRIPTIONAL REGULATOR, MARR FAMILY"/>
    <property type="match status" value="1"/>
</dbReference>
<dbReference type="PANTHER" id="PTHR33164:SF43">
    <property type="entry name" value="HTH-TYPE TRANSCRIPTIONAL REPRESSOR YETL"/>
    <property type="match status" value="1"/>
</dbReference>
<dbReference type="Proteomes" id="UP000019150">
    <property type="component" value="Chromosome"/>
</dbReference>
<dbReference type="SUPFAM" id="SSF46785">
    <property type="entry name" value="Winged helix' DNA-binding domain"/>
    <property type="match status" value="1"/>
</dbReference>
<dbReference type="Pfam" id="PF12802">
    <property type="entry name" value="MarR_2"/>
    <property type="match status" value="1"/>
</dbReference>
<gene>
    <name evidence="2" type="ORF">NONO_c03260</name>
</gene>
<sequence>MQGDEGSVAAAERAVAAGQNPAGEIAALEALTRVLVSIAWDSAHAAPPGVTFPQMRFLLILQALGRVSSSRLAAALGVNASSVTRLADKLEARGYVVRGTDSHNRCVVTVEVSEAGREVVDQVLRRRQAAFGSLLDQLDAGSRAQIVDAARELVRAAAATPFVSSTGPGSL</sequence>
<dbReference type="EMBL" id="CP006850">
    <property type="protein sequence ID" value="AHH15141.1"/>
    <property type="molecule type" value="Genomic_DNA"/>
</dbReference>
<name>W5TD24_9NOCA</name>
<dbReference type="PRINTS" id="PR00598">
    <property type="entry name" value="HTHMARR"/>
</dbReference>
<dbReference type="InterPro" id="IPR000835">
    <property type="entry name" value="HTH_MarR-typ"/>
</dbReference>
<dbReference type="eggNOG" id="COG1846">
    <property type="taxonomic scope" value="Bacteria"/>
</dbReference>
<dbReference type="STRING" id="1415166.NONO_c03260"/>
<reference evidence="2 3" key="1">
    <citation type="journal article" date="2014" name="Appl. Environ. Microbiol.">
        <title>Insights into the Microbial Degradation of Rubber and Gutta-Percha by Analysis of the Complete Genome of Nocardia nova SH22a.</title>
        <authorList>
            <person name="Luo Q."/>
            <person name="Hiessl S."/>
            <person name="Poehlein A."/>
            <person name="Daniel R."/>
            <person name="Steinbuchel A."/>
        </authorList>
    </citation>
    <scope>NUCLEOTIDE SEQUENCE [LARGE SCALE GENOMIC DNA]</scope>
    <source>
        <strain evidence="2">SH22a</strain>
    </source>
</reference>
<dbReference type="GO" id="GO:0003700">
    <property type="term" value="F:DNA-binding transcription factor activity"/>
    <property type="evidence" value="ECO:0007669"/>
    <property type="project" value="InterPro"/>
</dbReference>
<dbReference type="PROSITE" id="PS50995">
    <property type="entry name" value="HTH_MARR_2"/>
    <property type="match status" value="1"/>
</dbReference>
<evidence type="ECO:0000259" key="1">
    <source>
        <dbReference type="PROSITE" id="PS50995"/>
    </source>
</evidence>
<dbReference type="HOGENOM" id="CLU_083287_22_1_11"/>
<accession>W5TD24</accession>
<dbReference type="PATRIC" id="fig|1415166.3.peg.326"/>
<feature type="domain" description="HTH marR-type" evidence="1">
    <location>
        <begin position="21"/>
        <end position="155"/>
    </location>
</feature>
<dbReference type="AlphaFoldDB" id="W5TD24"/>
<keyword evidence="3" id="KW-1185">Reference proteome</keyword>
<evidence type="ECO:0000313" key="2">
    <source>
        <dbReference type="EMBL" id="AHH15141.1"/>
    </source>
</evidence>
<protein>
    <submittedName>
        <fullName evidence="2">Putative transcriptional regulator, MarR family</fullName>
    </submittedName>
</protein>
<dbReference type="SMART" id="SM00347">
    <property type="entry name" value="HTH_MARR"/>
    <property type="match status" value="1"/>
</dbReference>
<dbReference type="KEGG" id="nno:NONO_c03260"/>
<dbReference type="RefSeq" id="WP_025346681.1">
    <property type="nucleotide sequence ID" value="NZ_CP006850.1"/>
</dbReference>
<dbReference type="InterPro" id="IPR036390">
    <property type="entry name" value="WH_DNA-bd_sf"/>
</dbReference>
<dbReference type="OrthoDB" id="162531at2"/>
<dbReference type="Gene3D" id="1.10.10.10">
    <property type="entry name" value="Winged helix-like DNA-binding domain superfamily/Winged helix DNA-binding domain"/>
    <property type="match status" value="1"/>
</dbReference>
<organism evidence="2 3">
    <name type="scientific">Nocardia nova SH22a</name>
    <dbReference type="NCBI Taxonomy" id="1415166"/>
    <lineage>
        <taxon>Bacteria</taxon>
        <taxon>Bacillati</taxon>
        <taxon>Actinomycetota</taxon>
        <taxon>Actinomycetes</taxon>
        <taxon>Mycobacteriales</taxon>
        <taxon>Nocardiaceae</taxon>
        <taxon>Nocardia</taxon>
    </lineage>
</organism>
<proteinExistence type="predicted"/>
<evidence type="ECO:0000313" key="3">
    <source>
        <dbReference type="Proteomes" id="UP000019150"/>
    </source>
</evidence>
<dbReference type="InterPro" id="IPR036388">
    <property type="entry name" value="WH-like_DNA-bd_sf"/>
</dbReference>
<dbReference type="InterPro" id="IPR039422">
    <property type="entry name" value="MarR/SlyA-like"/>
</dbReference>
<dbReference type="GO" id="GO:0006950">
    <property type="term" value="P:response to stress"/>
    <property type="evidence" value="ECO:0007669"/>
    <property type="project" value="TreeGrafter"/>
</dbReference>